<feature type="domain" description="DUF4143" evidence="2">
    <location>
        <begin position="223"/>
        <end position="389"/>
    </location>
</feature>
<dbReference type="Proteomes" id="UP000004947">
    <property type="component" value="Unassembled WGS sequence"/>
</dbReference>
<name>A6DLZ4_9BACT</name>
<evidence type="ECO:0000313" key="3">
    <source>
        <dbReference type="EMBL" id="EDM27292.1"/>
    </source>
</evidence>
<protein>
    <recommendedName>
        <fullName evidence="5">ATPase</fullName>
    </recommendedName>
</protein>
<sequence length="455" mass="51865">MYRSKETHLQKWYSKNRRKPLVIRGARQVGKSTLVRNFAKSQAIDLFEINLERHKNLEFIFKESNTKEVLKELSFAIGKGSIKTENSLLFLDEIQATPSAIPLLRYLYEDYPNLAIVCAGSLLEFTLADHSYSMPVGRVEYMYLQPMSFSEFLLAHNISDLYELITNLTTHSIPLSAHQRLIEHFRDYLLIGGMPEAVLASSEGEDSESIFDIQASIIETYIDDFAKYGKGNQLNRLQYLFKYIPANLGQKVKYSHIDPHSQARDIKPIIDLLDKAGIISKAYHCNSNGLPLRSEINTKVQKLYFLDVGLVNKICGIQHISLEDLKSIDFINKGQLAEQFIAQQFLATEKANQIPELNYWVREAKANNAEIDFIKVINGDIYPVEVKAGKSGTMKSLHLFMYEKKSSKALRFDLNPPSTQQVKTSFKFGIGSAEVSYDLISLPVYMAEFVQKFIN</sequence>
<dbReference type="SUPFAM" id="SSF52540">
    <property type="entry name" value="P-loop containing nucleoside triphosphate hydrolases"/>
    <property type="match status" value="1"/>
</dbReference>
<evidence type="ECO:0000313" key="4">
    <source>
        <dbReference type="Proteomes" id="UP000004947"/>
    </source>
</evidence>
<evidence type="ECO:0000259" key="1">
    <source>
        <dbReference type="Pfam" id="PF13173"/>
    </source>
</evidence>
<proteinExistence type="predicted"/>
<accession>A6DLZ4</accession>
<dbReference type="eggNOG" id="COG1373">
    <property type="taxonomic scope" value="Bacteria"/>
</dbReference>
<gene>
    <name evidence="3" type="ORF">LNTAR_21300</name>
</gene>
<dbReference type="Pfam" id="PF13635">
    <property type="entry name" value="DUF4143"/>
    <property type="match status" value="1"/>
</dbReference>
<evidence type="ECO:0000259" key="2">
    <source>
        <dbReference type="Pfam" id="PF13635"/>
    </source>
</evidence>
<dbReference type="InterPro" id="IPR041682">
    <property type="entry name" value="AAA_14"/>
</dbReference>
<evidence type="ECO:0008006" key="5">
    <source>
        <dbReference type="Google" id="ProtNLM"/>
    </source>
</evidence>
<dbReference type="AlphaFoldDB" id="A6DLZ4"/>
<dbReference type="STRING" id="313628.LNTAR_21300"/>
<dbReference type="Gene3D" id="3.40.50.300">
    <property type="entry name" value="P-loop containing nucleotide triphosphate hydrolases"/>
    <property type="match status" value="1"/>
</dbReference>
<dbReference type="Pfam" id="PF13173">
    <property type="entry name" value="AAA_14"/>
    <property type="match status" value="1"/>
</dbReference>
<dbReference type="InterPro" id="IPR025420">
    <property type="entry name" value="DUF4143"/>
</dbReference>
<reference evidence="3 4" key="1">
    <citation type="journal article" date="2010" name="J. Bacteriol.">
        <title>Genome sequence of Lentisphaera araneosa HTCC2155T, the type species of the order Lentisphaerales in the phylum Lentisphaerae.</title>
        <authorList>
            <person name="Thrash J.C."/>
            <person name="Cho J.C."/>
            <person name="Vergin K.L."/>
            <person name="Morris R.M."/>
            <person name="Giovannoni S.J."/>
        </authorList>
    </citation>
    <scope>NUCLEOTIDE SEQUENCE [LARGE SCALE GENOMIC DNA]</scope>
    <source>
        <strain evidence="3 4">HTCC2155</strain>
    </source>
</reference>
<dbReference type="PANTHER" id="PTHR33295">
    <property type="entry name" value="ATPASE"/>
    <property type="match status" value="1"/>
</dbReference>
<dbReference type="PANTHER" id="PTHR33295:SF7">
    <property type="entry name" value="ATPASE"/>
    <property type="match status" value="1"/>
</dbReference>
<keyword evidence="4" id="KW-1185">Reference proteome</keyword>
<comment type="caution">
    <text evidence="3">The sequence shown here is derived from an EMBL/GenBank/DDBJ whole genome shotgun (WGS) entry which is preliminary data.</text>
</comment>
<dbReference type="EMBL" id="ABCK01000010">
    <property type="protein sequence ID" value="EDM27292.1"/>
    <property type="molecule type" value="Genomic_DNA"/>
</dbReference>
<dbReference type="RefSeq" id="WP_007278901.1">
    <property type="nucleotide sequence ID" value="NZ_ABCK01000010.1"/>
</dbReference>
<feature type="domain" description="AAA" evidence="1">
    <location>
        <begin position="18"/>
        <end position="153"/>
    </location>
</feature>
<dbReference type="OrthoDB" id="9801806at2"/>
<organism evidence="3 4">
    <name type="scientific">Lentisphaera araneosa HTCC2155</name>
    <dbReference type="NCBI Taxonomy" id="313628"/>
    <lineage>
        <taxon>Bacteria</taxon>
        <taxon>Pseudomonadati</taxon>
        <taxon>Lentisphaerota</taxon>
        <taxon>Lentisphaeria</taxon>
        <taxon>Lentisphaerales</taxon>
        <taxon>Lentisphaeraceae</taxon>
        <taxon>Lentisphaera</taxon>
    </lineage>
</organism>
<dbReference type="InterPro" id="IPR027417">
    <property type="entry name" value="P-loop_NTPase"/>
</dbReference>